<dbReference type="Proteomes" id="UP000256769">
    <property type="component" value="Unassembled WGS sequence"/>
</dbReference>
<dbReference type="InterPro" id="IPR016181">
    <property type="entry name" value="Acyl_CoA_acyltransferase"/>
</dbReference>
<dbReference type="PANTHER" id="PTHR43877">
    <property type="entry name" value="AMINOALKYLPHOSPHONATE N-ACETYLTRANSFERASE-RELATED-RELATED"/>
    <property type="match status" value="1"/>
</dbReference>
<organism evidence="4 5">
    <name type="scientific">Chryseobacterium flavum</name>
    <dbReference type="NCBI Taxonomy" id="415851"/>
    <lineage>
        <taxon>Bacteria</taxon>
        <taxon>Pseudomonadati</taxon>
        <taxon>Bacteroidota</taxon>
        <taxon>Flavobacteriia</taxon>
        <taxon>Flavobacteriales</taxon>
        <taxon>Weeksellaceae</taxon>
        <taxon>Chryseobacterium group</taxon>
        <taxon>Chryseobacterium</taxon>
    </lineage>
</organism>
<keyword evidence="5" id="KW-1185">Reference proteome</keyword>
<comment type="caution">
    <text evidence="4">The sequence shown here is derived from an EMBL/GenBank/DDBJ whole genome shotgun (WGS) entry which is preliminary data.</text>
</comment>
<keyword evidence="1 4" id="KW-0808">Transferase</keyword>
<proteinExistence type="predicted"/>
<dbReference type="InterPro" id="IPR000182">
    <property type="entry name" value="GNAT_dom"/>
</dbReference>
<evidence type="ECO:0000259" key="3">
    <source>
        <dbReference type="PROSITE" id="PS51186"/>
    </source>
</evidence>
<dbReference type="Gene3D" id="3.40.630.30">
    <property type="match status" value="1"/>
</dbReference>
<keyword evidence="2" id="KW-0012">Acyltransferase</keyword>
<dbReference type="Pfam" id="PF00583">
    <property type="entry name" value="Acetyltransf_1"/>
    <property type="match status" value="1"/>
</dbReference>
<dbReference type="EMBL" id="QNUE01000016">
    <property type="protein sequence ID" value="REC65243.1"/>
    <property type="molecule type" value="Genomic_DNA"/>
</dbReference>
<gene>
    <name evidence="4" type="ORF">DRF59_16810</name>
</gene>
<name>A0A3D9CHI5_9FLAO</name>
<evidence type="ECO:0000313" key="5">
    <source>
        <dbReference type="Proteomes" id="UP000256769"/>
    </source>
</evidence>
<protein>
    <submittedName>
        <fullName evidence="4">GNAT family N-acetyltransferase</fullName>
    </submittedName>
</protein>
<dbReference type="GO" id="GO:0016747">
    <property type="term" value="F:acyltransferase activity, transferring groups other than amino-acyl groups"/>
    <property type="evidence" value="ECO:0007669"/>
    <property type="project" value="InterPro"/>
</dbReference>
<dbReference type="CDD" id="cd04301">
    <property type="entry name" value="NAT_SF"/>
    <property type="match status" value="1"/>
</dbReference>
<evidence type="ECO:0000256" key="2">
    <source>
        <dbReference type="ARBA" id="ARBA00023315"/>
    </source>
</evidence>
<dbReference type="OrthoDB" id="9789603at2"/>
<accession>A0A3D9CHI5</accession>
<dbReference type="PROSITE" id="PS51186">
    <property type="entry name" value="GNAT"/>
    <property type="match status" value="1"/>
</dbReference>
<sequence>MEYTTKWLTDKTRVKELVDFFITHKTDSYISHGEIISGRASDSHHWSPDLETILTEQLITDFNSDGSSGLNILIAESGNGEIVGMMVFNVINSPFKKYAILEDMLLNQAVRGQSLGSRLLEQAVLEARKWDISFIMLESGIHNHGAHHFFSKYGFKKVSENYILPLQTKSLI</sequence>
<dbReference type="AlphaFoldDB" id="A0A3D9CHI5"/>
<evidence type="ECO:0000256" key="1">
    <source>
        <dbReference type="ARBA" id="ARBA00022679"/>
    </source>
</evidence>
<dbReference type="InterPro" id="IPR050832">
    <property type="entry name" value="Bact_Acetyltransf"/>
</dbReference>
<feature type="domain" description="N-acetyltransferase" evidence="3">
    <location>
        <begin position="30"/>
        <end position="172"/>
    </location>
</feature>
<dbReference type="SUPFAM" id="SSF55729">
    <property type="entry name" value="Acyl-CoA N-acyltransferases (Nat)"/>
    <property type="match status" value="1"/>
</dbReference>
<reference evidence="4 5" key="1">
    <citation type="journal article" date="2007" name="Int. J. Syst. Evol. Microbiol.">
        <title>Chryseobacterium flavum sp. nov., isolated from polluted soil.</title>
        <authorList>
            <person name="Zhou Y."/>
            <person name="Dong J."/>
            <person name="Wang X."/>
            <person name="Huang X."/>
            <person name="Zhang K.Y."/>
            <person name="Zhang Y.Q."/>
            <person name="Guo Y.F."/>
            <person name="Lai R."/>
            <person name="Li W.J."/>
        </authorList>
    </citation>
    <scope>NUCLEOTIDE SEQUENCE [LARGE SCALE GENOMIC DNA]</scope>
    <source>
        <strain evidence="4 5">KCTC 12877</strain>
    </source>
</reference>
<dbReference type="RefSeq" id="WP_115962849.1">
    <property type="nucleotide sequence ID" value="NZ_CBCRVL010000006.1"/>
</dbReference>
<evidence type="ECO:0000313" key="4">
    <source>
        <dbReference type="EMBL" id="REC65243.1"/>
    </source>
</evidence>